<evidence type="ECO:0000256" key="6">
    <source>
        <dbReference type="ARBA" id="ARBA00023136"/>
    </source>
</evidence>
<feature type="transmembrane region" description="Helical" evidence="7">
    <location>
        <begin position="309"/>
        <end position="330"/>
    </location>
</feature>
<feature type="transmembrane region" description="Helical" evidence="7">
    <location>
        <begin position="98"/>
        <end position="115"/>
    </location>
</feature>
<dbReference type="GO" id="GO:0016413">
    <property type="term" value="F:O-acetyltransferase activity"/>
    <property type="evidence" value="ECO:0007669"/>
    <property type="project" value="TreeGrafter"/>
</dbReference>
<name>A0A6P2CHT3_9NOCA</name>
<organism evidence="9 10">
    <name type="scientific">Rhodococcus rhodnii</name>
    <dbReference type="NCBI Taxonomy" id="38312"/>
    <lineage>
        <taxon>Bacteria</taxon>
        <taxon>Bacillati</taxon>
        <taxon>Actinomycetota</taxon>
        <taxon>Actinomycetes</taxon>
        <taxon>Mycobacteriales</taxon>
        <taxon>Nocardiaceae</taxon>
        <taxon>Rhodococcus</taxon>
    </lineage>
</organism>
<protein>
    <recommendedName>
        <fullName evidence="8">Acyltransferase 3 domain-containing protein</fullName>
    </recommendedName>
</protein>
<dbReference type="PANTHER" id="PTHR40074:SF4">
    <property type="entry name" value="INNER MEMBRANE PROTEIN YCFT"/>
    <property type="match status" value="1"/>
</dbReference>
<evidence type="ECO:0000256" key="2">
    <source>
        <dbReference type="ARBA" id="ARBA00007400"/>
    </source>
</evidence>
<comment type="caution">
    <text evidence="9">The sequence shown here is derived from an EMBL/GenBank/DDBJ whole genome shotgun (WGS) entry which is preliminary data.</text>
</comment>
<dbReference type="GO" id="GO:0005886">
    <property type="term" value="C:plasma membrane"/>
    <property type="evidence" value="ECO:0007669"/>
    <property type="project" value="UniProtKB-SubCell"/>
</dbReference>
<comment type="similarity">
    <text evidence="2">Belongs to the acyltransferase 3 family.</text>
</comment>
<proteinExistence type="inferred from homology"/>
<evidence type="ECO:0000256" key="1">
    <source>
        <dbReference type="ARBA" id="ARBA00004651"/>
    </source>
</evidence>
<feature type="transmembrane region" description="Helical" evidence="7">
    <location>
        <begin position="247"/>
        <end position="266"/>
    </location>
</feature>
<reference evidence="9 10" key="1">
    <citation type="submission" date="2018-07" db="EMBL/GenBank/DDBJ databases">
        <title>Genome sequence of Rhodococcus rhodnii ATCC 35071 from Rhodnius prolixus.</title>
        <authorList>
            <person name="Patel V."/>
            <person name="Vogel K.J."/>
        </authorList>
    </citation>
    <scope>NUCLEOTIDE SEQUENCE [LARGE SCALE GENOMIC DNA]</scope>
    <source>
        <strain evidence="9 10">ATCC 35071</strain>
    </source>
</reference>
<feature type="transmembrane region" description="Helical" evidence="7">
    <location>
        <begin position="278"/>
        <end position="303"/>
    </location>
</feature>
<evidence type="ECO:0000313" key="9">
    <source>
        <dbReference type="EMBL" id="TXG91893.1"/>
    </source>
</evidence>
<dbReference type="Pfam" id="PF01757">
    <property type="entry name" value="Acyl_transf_3"/>
    <property type="match status" value="1"/>
</dbReference>
<dbReference type="GO" id="GO:0009246">
    <property type="term" value="P:enterobacterial common antigen biosynthetic process"/>
    <property type="evidence" value="ECO:0007669"/>
    <property type="project" value="TreeGrafter"/>
</dbReference>
<feature type="transmembrane region" description="Helical" evidence="7">
    <location>
        <begin position="214"/>
        <end position="235"/>
    </location>
</feature>
<dbReference type="Proteomes" id="UP000471120">
    <property type="component" value="Unassembled WGS sequence"/>
</dbReference>
<dbReference type="EMBL" id="QRCM01000001">
    <property type="protein sequence ID" value="TXG91893.1"/>
    <property type="molecule type" value="Genomic_DNA"/>
</dbReference>
<evidence type="ECO:0000256" key="3">
    <source>
        <dbReference type="ARBA" id="ARBA00022475"/>
    </source>
</evidence>
<gene>
    <name evidence="9" type="ORF">DW322_19020</name>
</gene>
<evidence type="ECO:0000259" key="8">
    <source>
        <dbReference type="Pfam" id="PF01757"/>
    </source>
</evidence>
<accession>A0A6P2CHT3</accession>
<feature type="transmembrane region" description="Helical" evidence="7">
    <location>
        <begin position="189"/>
        <end position="207"/>
    </location>
</feature>
<evidence type="ECO:0000256" key="5">
    <source>
        <dbReference type="ARBA" id="ARBA00022989"/>
    </source>
</evidence>
<sequence>MLVPASRSRSAPAVSASSDAVGPARHEWVDVAKGVCIALVVLLHASNFLIGRGMAHPLWNDINALVQPIRMPLFFLASGLFLAKTLTMPWAQVLRRRVLPLLYLYVVWTFVRWAYFTLFPATAGTAEPGSIWKPIRALVIPDSGLWFIYALAVFAFVARALVRIPAVLQLVAAFGSAVAVPHLDFGSWTWHNMATLLVFYLLGVHAARHAHRIAAAATPARVAAAVLAFACAFALVRDGALAQSSLAHVATSTVGLVTGIAVAALLARHRVAAPFRRLGTRTLAVFLLHEIAFGTALALLLAAGLEPTVMQRIPVTPLLVAAFAIVVSLWGRSAFERIGLGVLFTMPPRLPDAPAATGRALRRVWAARGAAAPASRRETREA</sequence>
<dbReference type="AlphaFoldDB" id="A0A6P2CHT3"/>
<evidence type="ECO:0000256" key="7">
    <source>
        <dbReference type="SAM" id="Phobius"/>
    </source>
</evidence>
<feature type="domain" description="Acyltransferase 3" evidence="8">
    <location>
        <begin position="27"/>
        <end position="329"/>
    </location>
</feature>
<dbReference type="PANTHER" id="PTHR40074">
    <property type="entry name" value="O-ACETYLTRANSFERASE WECH"/>
    <property type="match status" value="1"/>
</dbReference>
<feature type="transmembrane region" description="Helical" evidence="7">
    <location>
        <begin position="135"/>
        <end position="157"/>
    </location>
</feature>
<feature type="transmembrane region" description="Helical" evidence="7">
    <location>
        <begin position="31"/>
        <end position="49"/>
    </location>
</feature>
<feature type="transmembrane region" description="Helical" evidence="7">
    <location>
        <begin position="69"/>
        <end position="86"/>
    </location>
</feature>
<evidence type="ECO:0000313" key="10">
    <source>
        <dbReference type="Proteomes" id="UP000471120"/>
    </source>
</evidence>
<keyword evidence="3" id="KW-1003">Cell membrane</keyword>
<keyword evidence="6 7" id="KW-0472">Membrane</keyword>
<dbReference type="InterPro" id="IPR002656">
    <property type="entry name" value="Acyl_transf_3_dom"/>
</dbReference>
<feature type="transmembrane region" description="Helical" evidence="7">
    <location>
        <begin position="164"/>
        <end position="183"/>
    </location>
</feature>
<comment type="subcellular location">
    <subcellularLocation>
        <location evidence="1">Cell membrane</location>
        <topology evidence="1">Multi-pass membrane protein</topology>
    </subcellularLocation>
</comment>
<keyword evidence="5 7" id="KW-1133">Transmembrane helix</keyword>
<keyword evidence="4 7" id="KW-0812">Transmembrane</keyword>
<evidence type="ECO:0000256" key="4">
    <source>
        <dbReference type="ARBA" id="ARBA00022692"/>
    </source>
</evidence>